<protein>
    <submittedName>
        <fullName evidence="1">Uncharacterized protein</fullName>
    </submittedName>
</protein>
<proteinExistence type="predicted"/>
<name>K5X442_AGABU</name>
<accession>K5X442</accession>
<dbReference type="OMA" id="SAKMFNA"/>
<dbReference type="AlphaFoldDB" id="K5X442"/>
<dbReference type="KEGG" id="abp:AGABI1DRAFT114986"/>
<dbReference type="InParanoid" id="K5X442"/>
<organism evidence="1 2">
    <name type="scientific">Agaricus bisporus var. burnettii (strain JB137-S8 / ATCC MYA-4627 / FGSC 10392)</name>
    <name type="common">White button mushroom</name>
    <dbReference type="NCBI Taxonomy" id="597362"/>
    <lineage>
        <taxon>Eukaryota</taxon>
        <taxon>Fungi</taxon>
        <taxon>Dikarya</taxon>
        <taxon>Basidiomycota</taxon>
        <taxon>Agaricomycotina</taxon>
        <taxon>Agaricomycetes</taxon>
        <taxon>Agaricomycetidae</taxon>
        <taxon>Agaricales</taxon>
        <taxon>Agaricineae</taxon>
        <taxon>Agaricaceae</taxon>
        <taxon>Agaricus</taxon>
    </lineage>
</organism>
<reference evidence="2" key="1">
    <citation type="journal article" date="2012" name="Proc. Natl. Acad. Sci. U.S.A.">
        <title>Genome sequence of the button mushroom Agaricus bisporus reveals mechanisms governing adaptation to a humic-rich ecological niche.</title>
        <authorList>
            <person name="Morin E."/>
            <person name="Kohler A."/>
            <person name="Baker A.R."/>
            <person name="Foulongne-Oriol M."/>
            <person name="Lombard V."/>
            <person name="Nagy L.G."/>
            <person name="Ohm R.A."/>
            <person name="Patyshakuliyeva A."/>
            <person name="Brun A."/>
            <person name="Aerts A.L."/>
            <person name="Bailey A.M."/>
            <person name="Billette C."/>
            <person name="Coutinho P.M."/>
            <person name="Deakin G."/>
            <person name="Doddapaneni H."/>
            <person name="Floudas D."/>
            <person name="Grimwood J."/>
            <person name="Hilden K."/>
            <person name="Kuees U."/>
            <person name="LaButti K.M."/>
            <person name="Lapidus A."/>
            <person name="Lindquist E.A."/>
            <person name="Lucas S.M."/>
            <person name="Murat C."/>
            <person name="Riley R.W."/>
            <person name="Salamov A.A."/>
            <person name="Schmutz J."/>
            <person name="Subramanian V."/>
            <person name="Woesten H.A.B."/>
            <person name="Xu J."/>
            <person name="Eastwood D.C."/>
            <person name="Foster G.D."/>
            <person name="Sonnenberg A.S."/>
            <person name="Cullen D."/>
            <person name="de Vries R.P."/>
            <person name="Lundell T."/>
            <person name="Hibbett D.S."/>
            <person name="Henrissat B."/>
            <person name="Burton K.S."/>
            <person name="Kerrigan R.W."/>
            <person name="Challen M.P."/>
            <person name="Grigoriev I.V."/>
            <person name="Martin F."/>
        </authorList>
    </citation>
    <scope>NUCLEOTIDE SEQUENCE [LARGE SCALE GENOMIC DNA]</scope>
    <source>
        <strain evidence="2">JB137-S8 / ATCC MYA-4627 / FGSC 10392</strain>
    </source>
</reference>
<keyword evidence="2" id="KW-1185">Reference proteome</keyword>
<gene>
    <name evidence="1" type="ORF">AGABI1DRAFT_114986</name>
</gene>
<dbReference type="EMBL" id="JH971394">
    <property type="protein sequence ID" value="EKM77687.1"/>
    <property type="molecule type" value="Genomic_DNA"/>
</dbReference>
<dbReference type="RefSeq" id="XP_007331557.1">
    <property type="nucleotide sequence ID" value="XM_007331495.1"/>
</dbReference>
<dbReference type="HOGENOM" id="CLU_2885251_0_0_1"/>
<evidence type="ECO:0000313" key="1">
    <source>
        <dbReference type="EMBL" id="EKM77687.1"/>
    </source>
</evidence>
<sequence length="63" mass="6998">MGRMRRTLSACAKVPTNVDRLGQLLSGNSRCRDSAKMFNASSLGWERRNETKVSDSLAAILNR</sequence>
<evidence type="ECO:0000313" key="2">
    <source>
        <dbReference type="Proteomes" id="UP000008493"/>
    </source>
</evidence>
<dbReference type="GeneID" id="18824550"/>
<dbReference type="Proteomes" id="UP000008493">
    <property type="component" value="Unassembled WGS sequence"/>
</dbReference>